<dbReference type="SUPFAM" id="SSF53474">
    <property type="entry name" value="alpha/beta-Hydrolases"/>
    <property type="match status" value="1"/>
</dbReference>
<organism evidence="1 2">
    <name type="scientific">Inhella proteolytica</name>
    <dbReference type="NCBI Taxonomy" id="2795029"/>
    <lineage>
        <taxon>Bacteria</taxon>
        <taxon>Pseudomonadati</taxon>
        <taxon>Pseudomonadota</taxon>
        <taxon>Betaproteobacteria</taxon>
        <taxon>Burkholderiales</taxon>
        <taxon>Sphaerotilaceae</taxon>
        <taxon>Inhella</taxon>
    </lineage>
</organism>
<dbReference type="Gene3D" id="3.40.50.1820">
    <property type="entry name" value="alpha/beta hydrolase"/>
    <property type="match status" value="2"/>
</dbReference>
<gene>
    <name evidence="1" type="ORF">I7X39_10195</name>
</gene>
<accession>A0A931J6L3</accession>
<sequence length="317" mass="32611">MTSLLALVAFTSATQAEERPALPALKTEGPASVSGVSSGAYMAVQLWLAQSPRFEGGLATVAGGPYACAGSVFEALGPCLGRSPLNDVALLARAQAALASGALPAQPRGGRAYLFAGARDTIVAPSTTAALATQLQALRPELALQLETGVPATHGWVTRDQGSACDQMQPPFLLACGFDLASALLQHLHGPLQPRGEAAAGTLQAFDQRAFHAGADLADTGYVFIPQTCAAGGCHVHVALHGCRMNGAAIGEAFARHSGLNEWAASNRLVLLYPQTGAAATNACWDWWGYADAGFAGRQGAQQRAIVAMLERLAAAP</sequence>
<evidence type="ECO:0000313" key="2">
    <source>
        <dbReference type="Proteomes" id="UP000613266"/>
    </source>
</evidence>
<keyword evidence="2" id="KW-1185">Reference proteome</keyword>
<evidence type="ECO:0000313" key="1">
    <source>
        <dbReference type="EMBL" id="MBH9577267.1"/>
    </source>
</evidence>
<proteinExistence type="predicted"/>
<dbReference type="InterPro" id="IPR029058">
    <property type="entry name" value="AB_hydrolase_fold"/>
</dbReference>
<reference evidence="1" key="1">
    <citation type="submission" date="2020-12" db="EMBL/GenBank/DDBJ databases">
        <title>The genome sequence of Inhella sp. 1Y17.</title>
        <authorList>
            <person name="Liu Y."/>
        </authorList>
    </citation>
    <scope>NUCLEOTIDE SEQUENCE</scope>
    <source>
        <strain evidence="1">1Y17</strain>
    </source>
</reference>
<dbReference type="AlphaFoldDB" id="A0A931J6L3"/>
<name>A0A931J6L3_9BURK</name>
<protein>
    <recommendedName>
        <fullName evidence="3">Poly (3-hydroxybutyrate) depolymerase</fullName>
    </recommendedName>
</protein>
<comment type="caution">
    <text evidence="1">The sequence shown here is derived from an EMBL/GenBank/DDBJ whole genome shotgun (WGS) entry which is preliminary data.</text>
</comment>
<dbReference type="RefSeq" id="WP_198111044.1">
    <property type="nucleotide sequence ID" value="NZ_JAEDAK010000006.1"/>
</dbReference>
<evidence type="ECO:0008006" key="3">
    <source>
        <dbReference type="Google" id="ProtNLM"/>
    </source>
</evidence>
<dbReference type="Proteomes" id="UP000613266">
    <property type="component" value="Unassembled WGS sequence"/>
</dbReference>
<dbReference type="EMBL" id="JAEDAK010000006">
    <property type="protein sequence ID" value="MBH9577267.1"/>
    <property type="molecule type" value="Genomic_DNA"/>
</dbReference>